<dbReference type="Pfam" id="PF19280">
    <property type="entry name" value="CERK_C"/>
    <property type="match status" value="1"/>
</dbReference>
<dbReference type="Gene3D" id="3.40.50.10330">
    <property type="entry name" value="Probable inorganic polyphosphate/atp-NAD kinase, domain 1"/>
    <property type="match status" value="1"/>
</dbReference>
<accession>A0ABM0KHU2</accession>
<gene>
    <name evidence="4" type="primary">Cerkl</name>
</gene>
<dbReference type="InterPro" id="IPR001206">
    <property type="entry name" value="Diacylglycerol_kinase_cat_dom"/>
</dbReference>
<dbReference type="InterPro" id="IPR045363">
    <property type="entry name" value="CERK_C"/>
</dbReference>
<reference evidence="4" key="1">
    <citation type="submission" date="2025-08" db="UniProtKB">
        <authorList>
            <consortium name="RefSeq"/>
        </authorList>
    </citation>
    <scope>IDENTIFICATION</scope>
</reference>
<protein>
    <submittedName>
        <fullName evidence="4">Ceramide kinase-like protein</fullName>
    </submittedName>
</protein>
<dbReference type="Proteomes" id="UP000694915">
    <property type="component" value="Chromosome 4"/>
</dbReference>
<sequence>MFRGKRGNRVGALKEGTPFASPQLPEAVSERVLLRGIFEIQRESCDVVLGERTLWWRRIQPELPAGGSKCHPPGREESIELEGIFSVKLKRRCSVKQSGQGTLLGITLFICMKEQPNKLKDSTLDLINLSEDHCDIWFREFKKILEGFPSRPKALKILLNPQSHRKESVQVYYEKVEPLLKLAGIKTDVTITEYEGHALSLLDGCELQGFDGIVCVGGDGSASEAAHALLLRAQKDAGVDLDHLLTPMRAQLPLGLIPAGSTNVLAHSLCGIPHVVTSTMHIIMGHIQSVDACSFSSAGKLLRFGFSAMFGFGGRTLALAEKYRWMSPSQRRDFAVLKALAKLQPEDCKISFLPAGCSRDEQERDAQQSPGSESAGQWQTIQGQFLNISIMAIPCLCSVAPRGFAPNTRLNNGSMALIVVRNTTRQEFVKHLKRYSSIKNQFNFPFVETYTIEEVKIHPKSHSNGHNQEEEGGDQATLPENTFPWNVDGDLMEAASEVHIRLHPRLIRLYGGGLEETNDSKVACNCI</sequence>
<dbReference type="RefSeq" id="XP_005346688.1">
    <property type="nucleotide sequence ID" value="XM_005346631.3"/>
</dbReference>
<dbReference type="InterPro" id="IPR050187">
    <property type="entry name" value="Lipid_Phosphate_FormReg"/>
</dbReference>
<dbReference type="PANTHER" id="PTHR12358">
    <property type="entry name" value="SPHINGOSINE KINASE"/>
    <property type="match status" value="1"/>
</dbReference>
<dbReference type="InterPro" id="IPR016064">
    <property type="entry name" value="NAD/diacylglycerol_kinase_sf"/>
</dbReference>
<dbReference type="InterPro" id="IPR057465">
    <property type="entry name" value="CERK_PH"/>
</dbReference>
<dbReference type="Pfam" id="PF00781">
    <property type="entry name" value="DAGK_cat"/>
    <property type="match status" value="1"/>
</dbReference>
<evidence type="ECO:0000259" key="2">
    <source>
        <dbReference type="PROSITE" id="PS50146"/>
    </source>
</evidence>
<keyword evidence="3" id="KW-1185">Reference proteome</keyword>
<dbReference type="Pfam" id="PF25382">
    <property type="entry name" value="PH_CERK"/>
    <property type="match status" value="1"/>
</dbReference>
<dbReference type="InterPro" id="IPR017438">
    <property type="entry name" value="ATP-NAD_kinase_N"/>
</dbReference>
<dbReference type="PANTHER" id="PTHR12358:SF26">
    <property type="entry name" value="CERAMIDE KINASE-LIKE PROTEIN"/>
    <property type="match status" value="1"/>
</dbReference>
<organism evidence="3 4">
    <name type="scientific">Microtus ochrogaster</name>
    <name type="common">Prairie vole</name>
    <dbReference type="NCBI Taxonomy" id="79684"/>
    <lineage>
        <taxon>Eukaryota</taxon>
        <taxon>Metazoa</taxon>
        <taxon>Chordata</taxon>
        <taxon>Craniata</taxon>
        <taxon>Vertebrata</taxon>
        <taxon>Euteleostomi</taxon>
        <taxon>Mammalia</taxon>
        <taxon>Eutheria</taxon>
        <taxon>Euarchontoglires</taxon>
        <taxon>Glires</taxon>
        <taxon>Rodentia</taxon>
        <taxon>Myomorpha</taxon>
        <taxon>Muroidea</taxon>
        <taxon>Cricetidae</taxon>
        <taxon>Arvicolinae</taxon>
        <taxon>Microtus</taxon>
    </lineage>
</organism>
<evidence type="ECO:0000313" key="4">
    <source>
        <dbReference type="RefSeq" id="XP_005346688.1"/>
    </source>
</evidence>
<name>A0ABM0KHU2_MICOH</name>
<proteinExistence type="predicted"/>
<evidence type="ECO:0000313" key="3">
    <source>
        <dbReference type="Proteomes" id="UP000694915"/>
    </source>
</evidence>
<feature type="domain" description="DAGKc" evidence="2">
    <location>
        <begin position="150"/>
        <end position="299"/>
    </location>
</feature>
<dbReference type="Gene3D" id="2.60.200.40">
    <property type="match status" value="1"/>
</dbReference>
<dbReference type="PROSITE" id="PS50146">
    <property type="entry name" value="DAGK"/>
    <property type="match status" value="1"/>
</dbReference>
<dbReference type="GeneID" id="101981245"/>
<dbReference type="SUPFAM" id="SSF111331">
    <property type="entry name" value="NAD kinase/diacylglycerol kinase-like"/>
    <property type="match status" value="1"/>
</dbReference>
<evidence type="ECO:0000256" key="1">
    <source>
        <dbReference type="SAM" id="MobiDB-lite"/>
    </source>
</evidence>
<feature type="region of interest" description="Disordered" evidence="1">
    <location>
        <begin position="460"/>
        <end position="480"/>
    </location>
</feature>